<sequence length="93" mass="10616">MTSALPRSILHPMSERNKNTVLPFYSIRLRDMVRPVAVLTVVCEACKRKTELDPFEFAAKQGPDANLRQLAPLLRCGQCGMKGWVRFEVDWIP</sequence>
<proteinExistence type="predicted"/>
<organism evidence="1 2">
    <name type="scientific">Azospirillum picis</name>
    <dbReference type="NCBI Taxonomy" id="488438"/>
    <lineage>
        <taxon>Bacteria</taxon>
        <taxon>Pseudomonadati</taxon>
        <taxon>Pseudomonadota</taxon>
        <taxon>Alphaproteobacteria</taxon>
        <taxon>Rhodospirillales</taxon>
        <taxon>Azospirillaceae</taxon>
        <taxon>Azospirillum</taxon>
    </lineage>
</organism>
<reference evidence="1 2" key="1">
    <citation type="submission" date="2023-07" db="EMBL/GenBank/DDBJ databases">
        <title>Genomic Encyclopedia of Type Strains, Phase IV (KMG-IV): sequencing the most valuable type-strain genomes for metagenomic binning, comparative biology and taxonomic classification.</title>
        <authorList>
            <person name="Goeker M."/>
        </authorList>
    </citation>
    <scope>NUCLEOTIDE SEQUENCE [LARGE SCALE GENOMIC DNA]</scope>
    <source>
        <strain evidence="1 2">DSM 19922</strain>
    </source>
</reference>
<dbReference type="Proteomes" id="UP001244552">
    <property type="component" value="Unassembled WGS sequence"/>
</dbReference>
<comment type="caution">
    <text evidence="1">The sequence shown here is derived from an EMBL/GenBank/DDBJ whole genome shotgun (WGS) entry which is preliminary data.</text>
</comment>
<dbReference type="RefSeq" id="WP_209989435.1">
    <property type="nucleotide sequence ID" value="NZ_JAGINO010000028.1"/>
</dbReference>
<gene>
    <name evidence="1" type="ORF">QO018_005416</name>
</gene>
<evidence type="ECO:0000313" key="2">
    <source>
        <dbReference type="Proteomes" id="UP001244552"/>
    </source>
</evidence>
<keyword evidence="2" id="KW-1185">Reference proteome</keyword>
<evidence type="ECO:0000313" key="1">
    <source>
        <dbReference type="EMBL" id="MDQ0536519.1"/>
    </source>
</evidence>
<protein>
    <submittedName>
        <fullName evidence="1">Uncharacterized protein with PIN domain</fullName>
    </submittedName>
</protein>
<name>A0ABU0MTH3_9PROT</name>
<dbReference type="EMBL" id="JAUSVU010000028">
    <property type="protein sequence ID" value="MDQ0536519.1"/>
    <property type="molecule type" value="Genomic_DNA"/>
</dbReference>
<accession>A0ABU0MTH3</accession>